<protein>
    <submittedName>
        <fullName evidence="1">Uncharacterized protein</fullName>
    </submittedName>
</protein>
<dbReference type="STRING" id="49280.A9996_06355"/>
<name>A0A1A7R1L3_9FLAO</name>
<comment type="caution">
    <text evidence="1">The sequence shown here is derived from an EMBL/GenBank/DDBJ whole genome shotgun (WGS) entry which is preliminary data.</text>
</comment>
<dbReference type="AlphaFoldDB" id="A0A1A7R1L3"/>
<evidence type="ECO:0000313" key="1">
    <source>
        <dbReference type="EMBL" id="RAJ24492.1"/>
    </source>
</evidence>
<organism evidence="1 2">
    <name type="scientific">Gelidibacter algens</name>
    <dbReference type="NCBI Taxonomy" id="49280"/>
    <lineage>
        <taxon>Bacteria</taxon>
        <taxon>Pseudomonadati</taxon>
        <taxon>Bacteroidota</taxon>
        <taxon>Flavobacteriia</taxon>
        <taxon>Flavobacteriales</taxon>
        <taxon>Flavobacteriaceae</taxon>
        <taxon>Gelidibacter</taxon>
    </lineage>
</organism>
<keyword evidence="2" id="KW-1185">Reference proteome</keyword>
<dbReference type="EMBL" id="QLLQ01000006">
    <property type="protein sequence ID" value="RAJ24492.1"/>
    <property type="molecule type" value="Genomic_DNA"/>
</dbReference>
<dbReference type="RefSeq" id="WP_066432377.1">
    <property type="nucleotide sequence ID" value="NZ_LZRN01000009.1"/>
</dbReference>
<accession>A0A1A7R1L3</accession>
<gene>
    <name evidence="1" type="ORF">LX77_02046</name>
</gene>
<proteinExistence type="predicted"/>
<sequence length="106" mass="11633">MKKLVLGLVLGFAFLLNSCGENKKTDVVDSGTYQGVAEKVEAGEKEIYVRTADDKLIELYFTNETKVMTNDGQASTFDALKENGKVEITVEKKGNKNVPISVKTLD</sequence>
<reference evidence="1 2" key="1">
    <citation type="submission" date="2018-06" db="EMBL/GenBank/DDBJ databases">
        <title>Genomic Encyclopedia of Archaeal and Bacterial Type Strains, Phase II (KMG-II): from individual species to whole genera.</title>
        <authorList>
            <person name="Goeker M."/>
        </authorList>
    </citation>
    <scope>NUCLEOTIDE SEQUENCE [LARGE SCALE GENOMIC DNA]</scope>
    <source>
        <strain evidence="1 2">DSM 12408</strain>
    </source>
</reference>
<dbReference type="OrthoDB" id="839085at2"/>
<dbReference type="Proteomes" id="UP000248987">
    <property type="component" value="Unassembled WGS sequence"/>
</dbReference>
<evidence type="ECO:0000313" key="2">
    <source>
        <dbReference type="Proteomes" id="UP000248987"/>
    </source>
</evidence>